<dbReference type="SUPFAM" id="SSF50249">
    <property type="entry name" value="Nucleic acid-binding proteins"/>
    <property type="match status" value="2"/>
</dbReference>
<dbReference type="FunFam" id="2.40.50.140:FF:000103">
    <property type="entry name" value="protein RRP5 homolog"/>
    <property type="match status" value="1"/>
</dbReference>
<name>G5ILM7_9FIRM</name>
<dbReference type="GO" id="GO:0003729">
    <property type="term" value="F:mRNA binding"/>
    <property type="evidence" value="ECO:0007669"/>
    <property type="project" value="TreeGrafter"/>
</dbReference>
<keyword evidence="3" id="KW-0687">Ribonucleoprotein</keyword>
<protein>
    <recommendedName>
        <fullName evidence="6">S1 motif domain-containing protein</fullName>
    </recommendedName>
</protein>
<dbReference type="PANTHER" id="PTHR10724">
    <property type="entry name" value="30S RIBOSOMAL PROTEIN S1"/>
    <property type="match status" value="1"/>
</dbReference>
<dbReference type="PROSITE" id="PS50126">
    <property type="entry name" value="S1"/>
    <property type="match status" value="2"/>
</dbReference>
<reference evidence="7 8" key="1">
    <citation type="submission" date="2011-08" db="EMBL/GenBank/DDBJ databases">
        <title>The Genome Sequence of Clostridium hathewayi WAL-18680.</title>
        <authorList>
            <consortium name="The Broad Institute Genome Sequencing Platform"/>
            <person name="Earl A."/>
            <person name="Ward D."/>
            <person name="Feldgarden M."/>
            <person name="Gevers D."/>
            <person name="Finegold S.M."/>
            <person name="Summanen P.H."/>
            <person name="Molitoris D.R."/>
            <person name="Song M."/>
            <person name="Daigneault M."/>
            <person name="Allen-Vercoe E."/>
            <person name="Young S.K."/>
            <person name="Zeng Q."/>
            <person name="Gargeya S."/>
            <person name="Fitzgerald M."/>
            <person name="Haas B."/>
            <person name="Abouelleil A."/>
            <person name="Alvarado L."/>
            <person name="Arachchi H.M."/>
            <person name="Berlin A."/>
            <person name="Brown A."/>
            <person name="Chapman S.B."/>
            <person name="Chen Z."/>
            <person name="Dunbar C."/>
            <person name="Freedman E."/>
            <person name="Gearin G."/>
            <person name="Gellesch M."/>
            <person name="Goldberg J."/>
            <person name="Griggs A."/>
            <person name="Gujja S."/>
            <person name="Heiman D."/>
            <person name="Howarth C."/>
            <person name="Larson L."/>
            <person name="Lui A."/>
            <person name="MacDonald P.J.P."/>
            <person name="Montmayeur A."/>
            <person name="Murphy C."/>
            <person name="Neiman D."/>
            <person name="Pearson M."/>
            <person name="Priest M."/>
            <person name="Roberts A."/>
            <person name="Saif S."/>
            <person name="Shea T."/>
            <person name="Shenoy N."/>
            <person name="Sisk P."/>
            <person name="Stolte C."/>
            <person name="Sykes S."/>
            <person name="Wortman J."/>
            <person name="Nusbaum C."/>
            <person name="Birren B."/>
        </authorList>
    </citation>
    <scope>NUCLEOTIDE SEQUENCE [LARGE SCALE GENOMIC DNA]</scope>
    <source>
        <strain evidence="7 8">WAL-18680</strain>
    </source>
</reference>
<dbReference type="CDD" id="cd04465">
    <property type="entry name" value="S1_RPS1_repeat_ec2_hs2"/>
    <property type="match status" value="1"/>
</dbReference>
<dbReference type="EMBL" id="ADLN01000120">
    <property type="protein sequence ID" value="EHI57296.1"/>
    <property type="molecule type" value="Genomic_DNA"/>
</dbReference>
<dbReference type="PANTHER" id="PTHR10724:SF7">
    <property type="entry name" value="SMALL RIBOSOMAL SUBUNIT PROTEIN BS1C"/>
    <property type="match status" value="1"/>
</dbReference>
<dbReference type="AlphaFoldDB" id="G5ILM7"/>
<dbReference type="GO" id="GO:0005840">
    <property type="term" value="C:ribosome"/>
    <property type="evidence" value="ECO:0007669"/>
    <property type="project" value="UniProtKB-KW"/>
</dbReference>
<comment type="similarity">
    <text evidence="1">Belongs to the bacterial ribosomal protein bS1 family.</text>
</comment>
<feature type="region of interest" description="Disordered" evidence="5">
    <location>
        <begin position="1"/>
        <end position="45"/>
    </location>
</feature>
<evidence type="ECO:0000256" key="4">
    <source>
        <dbReference type="ARBA" id="ARBA00025604"/>
    </source>
</evidence>
<dbReference type="PATRIC" id="fig|742737.3.peg.4390"/>
<feature type="compositionally biased region" description="Low complexity" evidence="5">
    <location>
        <begin position="10"/>
        <end position="45"/>
    </location>
</feature>
<keyword evidence="8" id="KW-1185">Reference proteome</keyword>
<feature type="domain" description="S1 motif" evidence="6">
    <location>
        <begin position="95"/>
        <end position="161"/>
    </location>
</feature>
<dbReference type="Pfam" id="PF00575">
    <property type="entry name" value="S1"/>
    <property type="match status" value="2"/>
</dbReference>
<feature type="domain" description="S1 motif" evidence="6">
    <location>
        <begin position="182"/>
        <end position="249"/>
    </location>
</feature>
<dbReference type="InterPro" id="IPR012340">
    <property type="entry name" value="NA-bd_OB-fold"/>
</dbReference>
<accession>G5ILM7</accession>
<dbReference type="GO" id="GO:0003735">
    <property type="term" value="F:structural constituent of ribosome"/>
    <property type="evidence" value="ECO:0007669"/>
    <property type="project" value="TreeGrafter"/>
</dbReference>
<dbReference type="InterPro" id="IPR003029">
    <property type="entry name" value="S1_domain"/>
</dbReference>
<gene>
    <name evidence="7" type="ORF">HMPREF9473_04405</name>
</gene>
<evidence type="ECO:0000256" key="2">
    <source>
        <dbReference type="ARBA" id="ARBA00022980"/>
    </source>
</evidence>
<dbReference type="HOGENOM" id="CLU_015805_4_2_9"/>
<dbReference type="GO" id="GO:0006412">
    <property type="term" value="P:translation"/>
    <property type="evidence" value="ECO:0007669"/>
    <property type="project" value="TreeGrafter"/>
</dbReference>
<dbReference type="SMART" id="SM00316">
    <property type="entry name" value="S1"/>
    <property type="match status" value="2"/>
</dbReference>
<dbReference type="InterPro" id="IPR050437">
    <property type="entry name" value="Ribos_protein_bS1-like"/>
</dbReference>
<dbReference type="PRINTS" id="PR00681">
    <property type="entry name" value="RIBOSOMALS1"/>
</dbReference>
<keyword evidence="2" id="KW-0689">Ribosomal protein</keyword>
<evidence type="ECO:0000256" key="1">
    <source>
        <dbReference type="ARBA" id="ARBA00006767"/>
    </source>
</evidence>
<evidence type="ECO:0000256" key="3">
    <source>
        <dbReference type="ARBA" id="ARBA00023274"/>
    </source>
</evidence>
<dbReference type="Gene3D" id="2.40.50.140">
    <property type="entry name" value="Nucleic acid-binding proteins"/>
    <property type="match status" value="2"/>
</dbReference>
<evidence type="ECO:0000259" key="6">
    <source>
        <dbReference type="PROSITE" id="PS50126"/>
    </source>
</evidence>
<comment type="caution">
    <text evidence="7">The sequence shown here is derived from an EMBL/GenBank/DDBJ whole genome shotgun (WGS) entry which is preliminary data.</text>
</comment>
<dbReference type="OrthoDB" id="9804077at2"/>
<dbReference type="Proteomes" id="UP000005384">
    <property type="component" value="Unassembled WGS sequence"/>
</dbReference>
<dbReference type="CDD" id="cd05692">
    <property type="entry name" value="S1_RPS1_repeat_hs4"/>
    <property type="match status" value="1"/>
</dbReference>
<dbReference type="GO" id="GO:1990904">
    <property type="term" value="C:ribonucleoprotein complex"/>
    <property type="evidence" value="ECO:0007669"/>
    <property type="project" value="UniProtKB-KW"/>
</dbReference>
<proteinExistence type="inferred from homology"/>
<evidence type="ECO:0000313" key="8">
    <source>
        <dbReference type="Proteomes" id="UP000005384"/>
    </source>
</evidence>
<organism evidence="7 8">
    <name type="scientific">Hungatella hathewayi WAL-18680</name>
    <dbReference type="NCBI Taxonomy" id="742737"/>
    <lineage>
        <taxon>Bacteria</taxon>
        <taxon>Bacillati</taxon>
        <taxon>Bacillota</taxon>
        <taxon>Clostridia</taxon>
        <taxon>Lachnospirales</taxon>
        <taxon>Lachnospiraceae</taxon>
        <taxon>Hungatella</taxon>
    </lineage>
</organism>
<evidence type="ECO:0000256" key="5">
    <source>
        <dbReference type="SAM" id="MobiDB-lite"/>
    </source>
</evidence>
<evidence type="ECO:0000313" key="7">
    <source>
        <dbReference type="EMBL" id="EHI57296.1"/>
    </source>
</evidence>
<sequence>MSEETRQETMEAVTEPETAAAVEPMAEETVAAEPETVAEETVAAEPEVAESMDDYADELEASFKEFDEKRSRTYVEDESPDAEKWQELRQMLDEKTIIKVKVKEIVKGGAIAYVDEMKAFIPASQLSLSYVENLEEFVGQYLEVRVITTDPEAKRLVLSARDILKERQEAEKSKALESYKAGDIVEGTVDSIKPYGAFVNLDGGVSGLLHISQISTQRIKHPSVVLKEGQKIKVKVLSVADGKISLSMRVLEEAKAEADEHIDFDYKGDGAISTGLGDLLKGLKL</sequence>
<dbReference type="InterPro" id="IPR035104">
    <property type="entry name" value="Ribosomal_protein_S1-like"/>
</dbReference>
<comment type="function">
    <text evidence="4">Binds mRNA; thus facilitating recognition of the initiation point. It is needed to translate mRNA with a short Shine-Dalgarno (SD) purine-rich sequence.</text>
</comment>